<gene>
    <name evidence="2" type="ORF">PHLCEN_2v8198</name>
</gene>
<feature type="region of interest" description="Disordered" evidence="1">
    <location>
        <begin position="136"/>
        <end position="256"/>
    </location>
</feature>
<protein>
    <submittedName>
        <fullName evidence="2">Uncharacterized protein</fullName>
    </submittedName>
</protein>
<dbReference type="Proteomes" id="UP000186601">
    <property type="component" value="Unassembled WGS sequence"/>
</dbReference>
<reference evidence="2 3" key="1">
    <citation type="submission" date="2018-02" db="EMBL/GenBank/DDBJ databases">
        <title>Genome sequence of the basidiomycete white-rot fungus Phlebia centrifuga.</title>
        <authorList>
            <person name="Granchi Z."/>
            <person name="Peng M."/>
            <person name="de Vries R.P."/>
            <person name="Hilden K."/>
            <person name="Makela M.R."/>
            <person name="Grigoriev I."/>
            <person name="Riley R."/>
        </authorList>
    </citation>
    <scope>NUCLEOTIDE SEQUENCE [LARGE SCALE GENOMIC DNA]</scope>
    <source>
        <strain evidence="2 3">FBCC195</strain>
    </source>
</reference>
<dbReference type="OrthoDB" id="3250110at2759"/>
<evidence type="ECO:0000313" key="3">
    <source>
        <dbReference type="Proteomes" id="UP000186601"/>
    </source>
</evidence>
<dbReference type="AlphaFoldDB" id="A0A2R6NUE5"/>
<feature type="compositionally biased region" description="Low complexity" evidence="1">
    <location>
        <begin position="338"/>
        <end position="356"/>
    </location>
</feature>
<dbReference type="STRING" id="98765.A0A2R6NUE5"/>
<evidence type="ECO:0000313" key="2">
    <source>
        <dbReference type="EMBL" id="PSR76817.1"/>
    </source>
</evidence>
<comment type="caution">
    <text evidence="2">The sequence shown here is derived from an EMBL/GenBank/DDBJ whole genome shotgun (WGS) entry which is preliminary data.</text>
</comment>
<organism evidence="2 3">
    <name type="scientific">Hermanssonia centrifuga</name>
    <dbReference type="NCBI Taxonomy" id="98765"/>
    <lineage>
        <taxon>Eukaryota</taxon>
        <taxon>Fungi</taxon>
        <taxon>Dikarya</taxon>
        <taxon>Basidiomycota</taxon>
        <taxon>Agaricomycotina</taxon>
        <taxon>Agaricomycetes</taxon>
        <taxon>Polyporales</taxon>
        <taxon>Meruliaceae</taxon>
        <taxon>Hermanssonia</taxon>
    </lineage>
</organism>
<feature type="region of interest" description="Disordered" evidence="1">
    <location>
        <begin position="335"/>
        <end position="356"/>
    </location>
</feature>
<feature type="compositionally biased region" description="Low complexity" evidence="1">
    <location>
        <begin position="144"/>
        <end position="174"/>
    </location>
</feature>
<proteinExistence type="predicted"/>
<feature type="compositionally biased region" description="Low complexity" evidence="1">
    <location>
        <begin position="208"/>
        <end position="230"/>
    </location>
</feature>
<accession>A0A2R6NUE5</accession>
<feature type="compositionally biased region" description="Low complexity" evidence="1">
    <location>
        <begin position="237"/>
        <end position="256"/>
    </location>
</feature>
<name>A0A2R6NUE5_9APHY</name>
<sequence>MSVIVEAFRIKPFDLEPIYDTWPSAPIFQGNLSRDLPVDEWLQLIKDGAKQRRVPKEYWHKVAQHYLGPRAKARFDELKAVMKNMHGGRYSWNWKRFKVAMRNMGWDIDPTKTEEIKVQSKPSGLWWIMGRAKSESSEDKDSDSCSTDSRYSTVSSSVNKELPSVPSSMMSDSPRPTPKKAMSWDFSSFKSFPKPKRSSTMSTVETISSISGPSSSSSSSSFSTSSSAKSKPNTSLAATPITTPDTTPASTPGQTTTTVAHAPVWLVNASQALSFLTTEHPKAMTAISAVLITIGSIPAMPAIAAGAGGAFLASGTAHAIGSIAVGVGSLLKTISDASSSGPNQPSQQPVQETAKT</sequence>
<keyword evidence="3" id="KW-1185">Reference proteome</keyword>
<dbReference type="EMBL" id="MLYV02000834">
    <property type="protein sequence ID" value="PSR76817.1"/>
    <property type="molecule type" value="Genomic_DNA"/>
</dbReference>
<evidence type="ECO:0000256" key="1">
    <source>
        <dbReference type="SAM" id="MobiDB-lite"/>
    </source>
</evidence>